<dbReference type="InterPro" id="IPR051083">
    <property type="entry name" value="GrpII_Intron_Splice-Mob/Def"/>
</dbReference>
<keyword evidence="3 11" id="KW-0548">Nucleotidyltransferase</keyword>
<evidence type="ECO:0000256" key="7">
    <source>
        <dbReference type="ARBA" id="ARBA00023118"/>
    </source>
</evidence>
<evidence type="ECO:0000313" key="12">
    <source>
        <dbReference type="Proteomes" id="UP001495910"/>
    </source>
</evidence>
<dbReference type="SUPFAM" id="SSF56672">
    <property type="entry name" value="DNA/RNA polymerases"/>
    <property type="match status" value="1"/>
</dbReference>
<evidence type="ECO:0000256" key="3">
    <source>
        <dbReference type="ARBA" id="ARBA00022695"/>
    </source>
</evidence>
<dbReference type="EC" id="2.7.7.49" evidence="1"/>
<evidence type="ECO:0000256" key="8">
    <source>
        <dbReference type="ARBA" id="ARBA00034120"/>
    </source>
</evidence>
<feature type="domain" description="Reverse transcriptase" evidence="10">
    <location>
        <begin position="133"/>
        <end position="374"/>
    </location>
</feature>
<keyword evidence="12" id="KW-1185">Reference proteome</keyword>
<dbReference type="PRINTS" id="PR00866">
    <property type="entry name" value="RNADNAPOLMS"/>
</dbReference>
<evidence type="ECO:0000256" key="2">
    <source>
        <dbReference type="ARBA" id="ARBA00022679"/>
    </source>
</evidence>
<dbReference type="RefSeq" id="WP_342829640.1">
    <property type="nucleotide sequence ID" value="NZ_JBANDC010000007.1"/>
</dbReference>
<keyword evidence="4" id="KW-0479">Metal-binding</keyword>
<evidence type="ECO:0000259" key="10">
    <source>
        <dbReference type="PROSITE" id="PS50878"/>
    </source>
</evidence>
<dbReference type="PANTHER" id="PTHR34047">
    <property type="entry name" value="NUCLEAR INTRON MATURASE 1, MITOCHONDRIAL-RELATED"/>
    <property type="match status" value="1"/>
</dbReference>
<keyword evidence="5" id="KW-0460">Magnesium</keyword>
<evidence type="ECO:0000313" key="11">
    <source>
        <dbReference type="EMBL" id="MEM4988176.1"/>
    </source>
</evidence>
<protein>
    <recommendedName>
        <fullName evidence="1">RNA-directed DNA polymerase</fullName>
        <ecNumber evidence="1">2.7.7.49</ecNumber>
    </recommendedName>
</protein>
<keyword evidence="2 11" id="KW-0808">Transferase</keyword>
<reference evidence="11 12" key="1">
    <citation type="submission" date="2024-02" db="EMBL/GenBank/DDBJ databases">
        <title>Draft genome sequence of Collimonas sp. strain H4R21, an effective mineral-weathering bacterial strain isolated from the beech rhizosphere.</title>
        <authorList>
            <person name="Morin E."/>
            <person name="Uroz S."/>
            <person name="Leveau J.H.J."/>
            <person name="Kumar R."/>
            <person name="Rey M.W."/>
            <person name="Pham J."/>
        </authorList>
    </citation>
    <scope>NUCLEOTIDE SEQUENCE [LARGE SCALE GENOMIC DNA]</scope>
    <source>
        <strain evidence="11 12">H4R21</strain>
    </source>
</reference>
<keyword evidence="7" id="KW-0051">Antiviral defense</keyword>
<dbReference type="PROSITE" id="PS50878">
    <property type="entry name" value="RT_POL"/>
    <property type="match status" value="1"/>
</dbReference>
<comment type="caution">
    <text evidence="11">The sequence shown here is derived from an EMBL/GenBank/DDBJ whole genome shotgun (WGS) entry which is preliminary data.</text>
</comment>
<evidence type="ECO:0000256" key="4">
    <source>
        <dbReference type="ARBA" id="ARBA00022723"/>
    </source>
</evidence>
<dbReference type="Proteomes" id="UP001495910">
    <property type="component" value="Unassembled WGS sequence"/>
</dbReference>
<name>A0ABU9PVZ2_9BURK</name>
<evidence type="ECO:0000256" key="6">
    <source>
        <dbReference type="ARBA" id="ARBA00022918"/>
    </source>
</evidence>
<sequence length="445" mass="49761">MTPQTYVALALADTFLAREASVEAMQLGARRALGKKWRWIPSLCRAVYKQLGDQLHRHGRTELAALILAHEGFAAAWLDGEPPQIRHFCLDLPLPAGKPAWASMLPLPALATTADLAQWLKAGPSELDWFADKWRNSPPQAAALQHYHHRWIEKRSGGLRLLEIPKPRLRTMQGQILRGLLDLVPLHPAAHGFRRGHSCVTHAARHAGKRIVIRMDLKNFFTSIPAARIHALFTGLGYPSRVAGVLSRLCTHRTPGSVLNHQDPASAGALSWQERQVFRQRHLPQGSPCSPALANLCAYRLDLRLQALAASLNAGYSRYADDLAFSGDGELERAMDRFHVQVAAIALEEGFSINTRKTRMMRSGVRQQLTGIVVNRHPNIPRQEFDNLKAALTNCIRHGPASQNRDGRDNHRQFLAGRIAYVEMVNPQRGKRLQRLFDKIAWPDG</sequence>
<comment type="catalytic activity">
    <reaction evidence="9">
        <text>DNA(n) + a 2'-deoxyribonucleoside 5'-triphosphate = DNA(n+1) + diphosphate</text>
        <dbReference type="Rhea" id="RHEA:22508"/>
        <dbReference type="Rhea" id="RHEA-COMP:17339"/>
        <dbReference type="Rhea" id="RHEA-COMP:17340"/>
        <dbReference type="ChEBI" id="CHEBI:33019"/>
        <dbReference type="ChEBI" id="CHEBI:61560"/>
        <dbReference type="ChEBI" id="CHEBI:173112"/>
        <dbReference type="EC" id="2.7.7.49"/>
    </reaction>
</comment>
<dbReference type="GO" id="GO:0003964">
    <property type="term" value="F:RNA-directed DNA polymerase activity"/>
    <property type="evidence" value="ECO:0007669"/>
    <property type="project" value="UniProtKB-KW"/>
</dbReference>
<comment type="similarity">
    <text evidence="8">Belongs to the bacterial reverse transcriptase family.</text>
</comment>
<dbReference type="InterPro" id="IPR000123">
    <property type="entry name" value="Reverse_transcriptase_msDNA"/>
</dbReference>
<dbReference type="InterPro" id="IPR000477">
    <property type="entry name" value="RT_dom"/>
</dbReference>
<evidence type="ECO:0000256" key="1">
    <source>
        <dbReference type="ARBA" id="ARBA00012493"/>
    </source>
</evidence>
<evidence type="ECO:0000256" key="9">
    <source>
        <dbReference type="ARBA" id="ARBA00048173"/>
    </source>
</evidence>
<dbReference type="EMBL" id="JBANDC010000007">
    <property type="protein sequence ID" value="MEM4988176.1"/>
    <property type="molecule type" value="Genomic_DNA"/>
</dbReference>
<dbReference type="CDD" id="cd03487">
    <property type="entry name" value="RT_Bac_retron_II"/>
    <property type="match status" value="1"/>
</dbReference>
<keyword evidence="6 11" id="KW-0695">RNA-directed DNA polymerase</keyword>
<organism evidence="11 12">
    <name type="scientific">Collimonas rhizosphaerae</name>
    <dbReference type="NCBI Taxonomy" id="3126357"/>
    <lineage>
        <taxon>Bacteria</taxon>
        <taxon>Pseudomonadati</taxon>
        <taxon>Pseudomonadota</taxon>
        <taxon>Betaproteobacteria</taxon>
        <taxon>Burkholderiales</taxon>
        <taxon>Oxalobacteraceae</taxon>
        <taxon>Collimonas</taxon>
    </lineage>
</organism>
<gene>
    <name evidence="11" type="ORF">V8G57_12340</name>
</gene>
<dbReference type="Pfam" id="PF00078">
    <property type="entry name" value="RVT_1"/>
    <property type="match status" value="1"/>
</dbReference>
<proteinExistence type="inferred from homology"/>
<accession>A0ABU9PVZ2</accession>
<evidence type="ECO:0000256" key="5">
    <source>
        <dbReference type="ARBA" id="ARBA00022842"/>
    </source>
</evidence>
<dbReference type="PANTHER" id="PTHR34047:SF7">
    <property type="entry name" value="RNA-DIRECTED DNA POLYMERASE"/>
    <property type="match status" value="1"/>
</dbReference>
<dbReference type="InterPro" id="IPR043502">
    <property type="entry name" value="DNA/RNA_pol_sf"/>
</dbReference>